<dbReference type="GO" id="GO:0016020">
    <property type="term" value="C:membrane"/>
    <property type="evidence" value="ECO:0007669"/>
    <property type="project" value="UniProtKB-SubCell"/>
</dbReference>
<evidence type="ECO:0000256" key="5">
    <source>
        <dbReference type="SAM" id="SignalP"/>
    </source>
</evidence>
<dbReference type="SUPFAM" id="SSF81901">
    <property type="entry name" value="HCP-like"/>
    <property type="match status" value="2"/>
</dbReference>
<dbReference type="PANTHER" id="PTHR11102">
    <property type="entry name" value="SEL-1-LIKE PROTEIN"/>
    <property type="match status" value="1"/>
</dbReference>
<evidence type="ECO:0000256" key="4">
    <source>
        <dbReference type="ARBA" id="ARBA00023136"/>
    </source>
</evidence>
<dbReference type="OrthoDB" id="9792653at2"/>
<evidence type="ECO:0000313" key="7">
    <source>
        <dbReference type="EMBL" id="OUL56078.1"/>
    </source>
</evidence>
<dbReference type="GO" id="GO:0055085">
    <property type="term" value="P:transmembrane transport"/>
    <property type="evidence" value="ECO:0007669"/>
    <property type="project" value="InterPro"/>
</dbReference>
<proteinExistence type="predicted"/>
<dbReference type="InterPro" id="IPR006260">
    <property type="entry name" value="TonB/TolA_C"/>
</dbReference>
<feature type="signal peptide" evidence="5">
    <location>
        <begin position="1"/>
        <end position="21"/>
    </location>
</feature>
<reference evidence="7 8" key="1">
    <citation type="submission" date="2017-02" db="EMBL/GenBank/DDBJ databases">
        <title>Pseudoalteromonas ulvae TC14 Genome.</title>
        <authorList>
            <person name="Molmeret M."/>
        </authorList>
    </citation>
    <scope>NUCLEOTIDE SEQUENCE [LARGE SCALE GENOMIC DNA]</scope>
    <source>
        <strain evidence="7">TC14</strain>
    </source>
</reference>
<keyword evidence="5" id="KW-0732">Signal</keyword>
<dbReference type="PANTHER" id="PTHR11102:SF160">
    <property type="entry name" value="ERAD-ASSOCIATED E3 UBIQUITIN-PROTEIN LIGASE COMPONENT HRD3"/>
    <property type="match status" value="1"/>
</dbReference>
<dbReference type="SUPFAM" id="SSF74653">
    <property type="entry name" value="TolA/TonB C-terminal domain"/>
    <property type="match status" value="1"/>
</dbReference>
<keyword evidence="4" id="KW-0472">Membrane</keyword>
<protein>
    <submittedName>
        <fullName evidence="7">Energy transducer TonB</fullName>
    </submittedName>
</protein>
<name>A0A244CL48_PSEDV</name>
<dbReference type="Gene3D" id="1.25.40.10">
    <property type="entry name" value="Tetratricopeptide repeat domain"/>
    <property type="match status" value="3"/>
</dbReference>
<dbReference type="InterPro" id="IPR006597">
    <property type="entry name" value="Sel1-like"/>
</dbReference>
<keyword evidence="2" id="KW-0812">Transmembrane</keyword>
<dbReference type="PROSITE" id="PS52015">
    <property type="entry name" value="TONB_CTD"/>
    <property type="match status" value="1"/>
</dbReference>
<evidence type="ECO:0000259" key="6">
    <source>
        <dbReference type="PROSITE" id="PS52015"/>
    </source>
</evidence>
<accession>A0A244CL48</accession>
<keyword evidence="3" id="KW-1133">Transmembrane helix</keyword>
<dbReference type="NCBIfam" id="TIGR01352">
    <property type="entry name" value="tonB_Cterm"/>
    <property type="match status" value="1"/>
</dbReference>
<keyword evidence="8" id="KW-1185">Reference proteome</keyword>
<dbReference type="Pfam" id="PF08238">
    <property type="entry name" value="Sel1"/>
    <property type="match status" value="4"/>
</dbReference>
<dbReference type="Gene3D" id="3.30.2420.10">
    <property type="entry name" value="TonB"/>
    <property type="match status" value="1"/>
</dbReference>
<evidence type="ECO:0000313" key="8">
    <source>
        <dbReference type="Proteomes" id="UP000194841"/>
    </source>
</evidence>
<dbReference type="InterPro" id="IPR050767">
    <property type="entry name" value="Sel1_AlgK"/>
</dbReference>
<comment type="caution">
    <text evidence="7">The sequence shown here is derived from an EMBL/GenBank/DDBJ whole genome shotgun (WGS) entry which is preliminary data.</text>
</comment>
<feature type="chain" id="PRO_5012444747" evidence="5">
    <location>
        <begin position="22"/>
        <end position="460"/>
    </location>
</feature>
<evidence type="ECO:0000256" key="1">
    <source>
        <dbReference type="ARBA" id="ARBA00004167"/>
    </source>
</evidence>
<organism evidence="7 8">
    <name type="scientific">Pseudoalteromonas ulvae</name>
    <dbReference type="NCBI Taxonomy" id="107327"/>
    <lineage>
        <taxon>Bacteria</taxon>
        <taxon>Pseudomonadati</taxon>
        <taxon>Pseudomonadota</taxon>
        <taxon>Gammaproteobacteria</taxon>
        <taxon>Alteromonadales</taxon>
        <taxon>Pseudoalteromonadaceae</taxon>
        <taxon>Pseudoalteromonas</taxon>
    </lineage>
</organism>
<dbReference type="AlphaFoldDB" id="A0A244CL48"/>
<dbReference type="EMBL" id="MWPV01000008">
    <property type="protein sequence ID" value="OUL56078.1"/>
    <property type="molecule type" value="Genomic_DNA"/>
</dbReference>
<dbReference type="InterPro" id="IPR011990">
    <property type="entry name" value="TPR-like_helical_dom_sf"/>
</dbReference>
<dbReference type="InterPro" id="IPR037682">
    <property type="entry name" value="TonB_C"/>
</dbReference>
<gene>
    <name evidence="7" type="ORF">B1199_20475</name>
</gene>
<evidence type="ECO:0000256" key="2">
    <source>
        <dbReference type="ARBA" id="ARBA00022692"/>
    </source>
</evidence>
<evidence type="ECO:0000256" key="3">
    <source>
        <dbReference type="ARBA" id="ARBA00022989"/>
    </source>
</evidence>
<dbReference type="RefSeq" id="WP_086745995.1">
    <property type="nucleotide sequence ID" value="NZ_MWPV01000008.1"/>
</dbReference>
<feature type="domain" description="TonB C-terminal" evidence="6">
    <location>
        <begin position="134"/>
        <end position="230"/>
    </location>
</feature>
<dbReference type="Pfam" id="PF03544">
    <property type="entry name" value="TonB_C"/>
    <property type="match status" value="1"/>
</dbReference>
<sequence>MKCAALGFLSALTFCSTSVFADFDSVQRLLSEKNYTEAATELTKLAQTGHPEAQFQLASLYEQGLGVEKDITQAYAWYLVAKDFDNSAAAEKYSVLRKVIPSRKEGKDRYRAISKLYGKKQHQQQYTPIVKPSRFYPERATIVNKVEPEYSSDLLAAQSAWATVAYNVNESGHVEDARILASFPKNAIDDQVLEAVKQWKFEPVKRRNGEPDRVNDLFYTFKIESNSSSNHRKYEKQLEEYTGKLKALADGGNSYAQARYALMLEHEVIENPSEQAINWYYKAAINGNNDAQLRLVHCFENGEGCQPDERKAFNWLEKASQGDNYRAQFQLAKTLLNYESVHYNPLRAVGILKEATHNQYLPAMTEYAHLLAFSDNPKIRDIQSAIKYAELARSLDPTHPVLLSVLGASYSELGRVEQGEELLQQAFEEAQQRNWPTRSYLNLIEGGKAAMMANGARLTY</sequence>
<comment type="subcellular location">
    <subcellularLocation>
        <location evidence="1">Membrane</location>
        <topology evidence="1">Single-pass membrane protein</topology>
    </subcellularLocation>
</comment>
<dbReference type="Proteomes" id="UP000194841">
    <property type="component" value="Unassembled WGS sequence"/>
</dbReference>
<dbReference type="SMART" id="SM00671">
    <property type="entry name" value="SEL1"/>
    <property type="match status" value="3"/>
</dbReference>